<dbReference type="PANTHER" id="PTHR13817">
    <property type="entry name" value="TITIN"/>
    <property type="match status" value="1"/>
</dbReference>
<evidence type="ECO:0000313" key="8">
    <source>
        <dbReference type="RefSeq" id="XP_031567368.1"/>
    </source>
</evidence>
<dbReference type="OrthoDB" id="6021834at2759"/>
<protein>
    <submittedName>
        <fullName evidence="8">Fasciclin-2-like isoform X1</fullName>
    </submittedName>
</protein>
<evidence type="ECO:0000259" key="6">
    <source>
        <dbReference type="PROSITE" id="PS50853"/>
    </source>
</evidence>
<gene>
    <name evidence="8" type="primary">LOC116302270</name>
</gene>
<dbReference type="SUPFAM" id="SSF49265">
    <property type="entry name" value="Fibronectin type III"/>
    <property type="match status" value="1"/>
</dbReference>
<keyword evidence="3" id="KW-0812">Transmembrane</keyword>
<keyword evidence="7" id="KW-1185">Reference proteome</keyword>
<feature type="compositionally biased region" description="Basic and acidic residues" evidence="2">
    <location>
        <begin position="808"/>
        <end position="831"/>
    </location>
</feature>
<organism evidence="7 8">
    <name type="scientific">Actinia tenebrosa</name>
    <name type="common">Australian red waratah sea anemone</name>
    <dbReference type="NCBI Taxonomy" id="6105"/>
    <lineage>
        <taxon>Eukaryota</taxon>
        <taxon>Metazoa</taxon>
        <taxon>Cnidaria</taxon>
        <taxon>Anthozoa</taxon>
        <taxon>Hexacorallia</taxon>
        <taxon>Actiniaria</taxon>
        <taxon>Actiniidae</taxon>
        <taxon>Actinia</taxon>
    </lineage>
</organism>
<dbReference type="AlphaFoldDB" id="A0A6P8ILU3"/>
<dbReference type="InterPro" id="IPR036179">
    <property type="entry name" value="Ig-like_dom_sf"/>
</dbReference>
<keyword evidence="3" id="KW-1133">Transmembrane helix</keyword>
<evidence type="ECO:0000256" key="3">
    <source>
        <dbReference type="SAM" id="Phobius"/>
    </source>
</evidence>
<feature type="region of interest" description="Disordered" evidence="2">
    <location>
        <begin position="738"/>
        <end position="757"/>
    </location>
</feature>
<dbReference type="InterPro" id="IPR003599">
    <property type="entry name" value="Ig_sub"/>
</dbReference>
<name>A0A6P8ILU3_ACTTE</name>
<dbReference type="InterPro" id="IPR050964">
    <property type="entry name" value="Striated_Muscle_Regulatory"/>
</dbReference>
<keyword evidence="1" id="KW-0677">Repeat</keyword>
<feature type="region of interest" description="Disordered" evidence="2">
    <location>
        <begin position="699"/>
        <end position="724"/>
    </location>
</feature>
<dbReference type="PROSITE" id="PS50853">
    <property type="entry name" value="FN3"/>
    <property type="match status" value="1"/>
</dbReference>
<dbReference type="KEGG" id="aten:116302270"/>
<evidence type="ECO:0000256" key="2">
    <source>
        <dbReference type="SAM" id="MobiDB-lite"/>
    </source>
</evidence>
<dbReference type="Pfam" id="PF07679">
    <property type="entry name" value="I-set"/>
    <property type="match status" value="1"/>
</dbReference>
<reference evidence="8" key="1">
    <citation type="submission" date="2025-08" db="UniProtKB">
        <authorList>
            <consortium name="RefSeq"/>
        </authorList>
    </citation>
    <scope>IDENTIFICATION</scope>
    <source>
        <tissue evidence="8">Tentacle</tissue>
    </source>
</reference>
<dbReference type="GeneID" id="116302270"/>
<dbReference type="SMART" id="SM00409">
    <property type="entry name" value="IG"/>
    <property type="match status" value="4"/>
</dbReference>
<feature type="domain" description="Ig-like" evidence="5">
    <location>
        <begin position="313"/>
        <end position="401"/>
    </location>
</feature>
<proteinExistence type="predicted"/>
<feature type="transmembrane region" description="Helical" evidence="3">
    <location>
        <begin position="766"/>
        <end position="789"/>
    </location>
</feature>
<dbReference type="InterPro" id="IPR013783">
    <property type="entry name" value="Ig-like_fold"/>
</dbReference>
<dbReference type="InterPro" id="IPR007110">
    <property type="entry name" value="Ig-like_dom"/>
</dbReference>
<dbReference type="SMART" id="SM00060">
    <property type="entry name" value="FN3"/>
    <property type="match status" value="2"/>
</dbReference>
<feature type="chain" id="PRO_5027864252" evidence="4">
    <location>
        <begin position="22"/>
        <end position="831"/>
    </location>
</feature>
<dbReference type="InterPro" id="IPR013098">
    <property type="entry name" value="Ig_I-set"/>
</dbReference>
<dbReference type="RefSeq" id="XP_031567368.1">
    <property type="nucleotide sequence ID" value="XM_031711508.1"/>
</dbReference>
<feature type="region of interest" description="Disordered" evidence="2">
    <location>
        <begin position="807"/>
        <end position="831"/>
    </location>
</feature>
<dbReference type="SUPFAM" id="SSF48726">
    <property type="entry name" value="Immunoglobulin"/>
    <property type="match status" value="3"/>
</dbReference>
<dbReference type="Pfam" id="PF13927">
    <property type="entry name" value="Ig_3"/>
    <property type="match status" value="1"/>
</dbReference>
<dbReference type="InParanoid" id="A0A6P8ILU3"/>
<dbReference type="InterPro" id="IPR003598">
    <property type="entry name" value="Ig_sub2"/>
</dbReference>
<keyword evidence="4" id="KW-0732">Signal</keyword>
<sequence length="831" mass="90818">MAKLTALVFIVLATVALQSGGEVVVPFNSELYVPSADLNAFCTVQNETFVGWFKVDGDKRTKIDVVASRADVKANPGVLIETRSPNEKTCTLIFPKGSPVTIGGTYECTGSKSKASLVVQVRPNLGSLKKYQYLHIGKNEKIVLGAITYPYSTFVWKKNLVVIDFASDPRLTLEKDGSVVITNVKESDAGRYDVHIDWEGRNTADEIINVTVIEKPKFLSTPTPSTLKGITGYDYKFCCNHTGMPKPTLKWYKTQGSNEVQLDVTNPRYSVDANCMSIKTLGQSDAAQYKCTSTNSAGQASATVTIEKVGVKPSVDTLAEDSMLKSVNKPLEVECTGKGDPLPTMEWTNGGKVLANQKQEPGKSTMMFKSLRLKDTANYTCTARNGLFYDGKEVHASRNFQLNVIAKPLLNKNRTPSPVYSFLYNKNSVLVQCVFEGFPDPAVEITKNGVSLANGTIVASLYVTTTNLKDFGDYVCDAKNNHGSASHTVKLKEAVVPGKPINVKVKKTCKSALISWEPPVDNGGMQVLNYVITVHNSTTKFPSKNVIWKNLMHKIEYVFKPETTYKVELSARNIVGAGAPEVFTFTTNKYCKPGPPLISTIGGKRTKADLTVFGPDIKVTWKAPQDNGFDENLGYHVEWRVRKEFNQTEWEKSELLQKLEYDIKGLKKGKYEIRVYGVSKAGNGKSDMRVVNVDDHKDTTSTTFSPKLPETVADTLPTSTSTSFSTKLPETVAAMPTLPDGISQNKGTQGGPVAGERKGGLSKGTIAGIVIAILLIVLITIDLFCCFFNSCGLIFCCQRACCGGKYSPDGKSKKDSAEMEKLSKKPAPEDV</sequence>
<feature type="domain" description="Ig-like" evidence="5">
    <location>
        <begin position="216"/>
        <end position="305"/>
    </location>
</feature>
<accession>A0A6P8ILU3</accession>
<keyword evidence="3" id="KW-0472">Membrane</keyword>
<evidence type="ECO:0000259" key="5">
    <source>
        <dbReference type="PROSITE" id="PS50835"/>
    </source>
</evidence>
<evidence type="ECO:0000313" key="7">
    <source>
        <dbReference type="Proteomes" id="UP000515163"/>
    </source>
</evidence>
<dbReference type="CDD" id="cd00063">
    <property type="entry name" value="FN3"/>
    <property type="match status" value="2"/>
</dbReference>
<dbReference type="SMART" id="SM00408">
    <property type="entry name" value="IGc2"/>
    <property type="match status" value="3"/>
</dbReference>
<evidence type="ECO:0000256" key="1">
    <source>
        <dbReference type="ARBA" id="ARBA00022737"/>
    </source>
</evidence>
<dbReference type="PANTHER" id="PTHR13817:SF73">
    <property type="entry name" value="FIBRONECTIN TYPE-III DOMAIN-CONTAINING PROTEIN"/>
    <property type="match status" value="1"/>
</dbReference>
<feature type="domain" description="Fibronectin type-III" evidence="6">
    <location>
        <begin position="496"/>
        <end position="594"/>
    </location>
</feature>
<feature type="signal peptide" evidence="4">
    <location>
        <begin position="1"/>
        <end position="21"/>
    </location>
</feature>
<dbReference type="Proteomes" id="UP000515163">
    <property type="component" value="Unplaced"/>
</dbReference>
<dbReference type="InterPro" id="IPR036116">
    <property type="entry name" value="FN3_sf"/>
</dbReference>
<feature type="domain" description="Ig-like" evidence="5">
    <location>
        <begin position="416"/>
        <end position="492"/>
    </location>
</feature>
<dbReference type="Pfam" id="PF00041">
    <property type="entry name" value="fn3"/>
    <property type="match status" value="1"/>
</dbReference>
<evidence type="ECO:0000256" key="4">
    <source>
        <dbReference type="SAM" id="SignalP"/>
    </source>
</evidence>
<dbReference type="PROSITE" id="PS50835">
    <property type="entry name" value="IG_LIKE"/>
    <property type="match status" value="3"/>
</dbReference>
<dbReference type="InterPro" id="IPR003961">
    <property type="entry name" value="FN3_dom"/>
</dbReference>
<dbReference type="Gene3D" id="2.60.40.10">
    <property type="entry name" value="Immunoglobulins"/>
    <property type="match status" value="6"/>
</dbReference>